<evidence type="ECO:0000256" key="13">
    <source>
        <dbReference type="ARBA" id="ARBA00044502"/>
    </source>
</evidence>
<comment type="cofactor">
    <cofactor evidence="1">
        <name>Cu(2+)</name>
        <dbReference type="ChEBI" id="CHEBI:29036"/>
    </cofactor>
</comment>
<dbReference type="Pfam" id="PF03443">
    <property type="entry name" value="AA9"/>
    <property type="match status" value="1"/>
</dbReference>
<evidence type="ECO:0000256" key="14">
    <source>
        <dbReference type="ARBA" id="ARBA00045077"/>
    </source>
</evidence>
<comment type="catalytic activity">
    <reaction evidence="14">
        <text>[(1-&gt;4)-beta-D-glucosyl]n+m + reduced acceptor + O2 = 4-dehydro-beta-D-glucosyl-[(1-&gt;4)-beta-D-glucosyl]n-1 + [(1-&gt;4)-beta-D-glucosyl]m + acceptor + H2O.</text>
        <dbReference type="EC" id="1.14.99.56"/>
    </reaction>
</comment>
<feature type="chain" id="PRO_5034686507" description="lytic cellulose monooxygenase (C4-dehydrogenating)" evidence="17">
    <location>
        <begin position="18"/>
        <end position="344"/>
    </location>
</feature>
<dbReference type="InterPro" id="IPR049892">
    <property type="entry name" value="AA9"/>
</dbReference>
<evidence type="ECO:0000256" key="3">
    <source>
        <dbReference type="ARBA" id="ARBA00022525"/>
    </source>
</evidence>
<evidence type="ECO:0000256" key="15">
    <source>
        <dbReference type="ARBA" id="ARBA00047174"/>
    </source>
</evidence>
<evidence type="ECO:0000259" key="18">
    <source>
        <dbReference type="Pfam" id="PF03443"/>
    </source>
</evidence>
<dbReference type="AlphaFoldDB" id="A0A8H4UT44"/>
<feature type="compositionally biased region" description="Basic residues" evidence="16">
    <location>
        <begin position="330"/>
        <end position="344"/>
    </location>
</feature>
<evidence type="ECO:0000256" key="5">
    <source>
        <dbReference type="ARBA" id="ARBA00022729"/>
    </source>
</evidence>
<evidence type="ECO:0000256" key="7">
    <source>
        <dbReference type="ARBA" id="ARBA00023002"/>
    </source>
</evidence>
<evidence type="ECO:0000256" key="17">
    <source>
        <dbReference type="SAM" id="SignalP"/>
    </source>
</evidence>
<feature type="region of interest" description="Disordered" evidence="16">
    <location>
        <begin position="262"/>
        <end position="344"/>
    </location>
</feature>
<evidence type="ECO:0000313" key="20">
    <source>
        <dbReference type="Proteomes" id="UP000635477"/>
    </source>
</evidence>
<dbReference type="GO" id="GO:0004497">
    <property type="term" value="F:monooxygenase activity"/>
    <property type="evidence" value="ECO:0007669"/>
    <property type="project" value="UniProtKB-KW"/>
</dbReference>
<feature type="signal peptide" evidence="17">
    <location>
        <begin position="1"/>
        <end position="17"/>
    </location>
</feature>
<evidence type="ECO:0000256" key="12">
    <source>
        <dbReference type="ARBA" id="ARBA00023326"/>
    </source>
</evidence>
<evidence type="ECO:0000256" key="6">
    <source>
        <dbReference type="ARBA" id="ARBA00023001"/>
    </source>
</evidence>
<evidence type="ECO:0000256" key="9">
    <source>
        <dbReference type="ARBA" id="ARBA00023033"/>
    </source>
</evidence>
<accession>A0A8H4UT44</accession>
<evidence type="ECO:0000313" key="19">
    <source>
        <dbReference type="EMBL" id="KAF4983147.1"/>
    </source>
</evidence>
<keyword evidence="20" id="KW-1185">Reference proteome</keyword>
<sequence length="344" mass="35839">MRFNVATALAMASTVSGHALMQGVWVDGKDQGAGRDVYIRSPPNNSPVKDLTSPDIVCNVNGAKAAPEFVKAAAGSEVSFEWYHDNRGDDIIDASHKGPIITYIAEYTETDGTGAIWSKIDEAGYDGSEWAVDALIANKGKYDFTLPKGLKAGKYLVRQEIIAHHESDTTYDKDAARGAQFYPSCVQMEVTGSGSDVPSENFDFNKGYKYTDAGIHFNLYGASPADYKIPGPAVWSGGSGSGSAPAPSAPAASSAAAPVSDSAPVATSAAEPVAGEESAAPTKAAGGNNEPSYPAPTPTFATVVRSEAAGSATQTEAAPAPVKTKTGCSSRRRRSMKHAKKHAL</sequence>
<dbReference type="Proteomes" id="UP000635477">
    <property type="component" value="Unassembled WGS sequence"/>
</dbReference>
<keyword evidence="10" id="KW-1015">Disulfide bond</keyword>
<comment type="caution">
    <text evidence="19">The sequence shown here is derived from an EMBL/GenBank/DDBJ whole genome shotgun (WGS) entry which is preliminary data.</text>
</comment>
<keyword evidence="8" id="KW-0186">Copper</keyword>
<reference evidence="19" key="1">
    <citation type="journal article" date="2020" name="BMC Genomics">
        <title>Correction to: Identification and distribution of gene clusters required for synthesis of sphingolipid metabolism inhibitors in diverse species of the filamentous fungus Fusarium.</title>
        <authorList>
            <person name="Kim H.S."/>
            <person name="Lohmar J.M."/>
            <person name="Busman M."/>
            <person name="Brown D.W."/>
            <person name="Naumann T.A."/>
            <person name="Divon H.H."/>
            <person name="Lysoe E."/>
            <person name="Uhlig S."/>
            <person name="Proctor R.H."/>
        </authorList>
    </citation>
    <scope>NUCLEOTIDE SEQUENCE</scope>
    <source>
        <strain evidence="19">NRRL 22465</strain>
    </source>
</reference>
<dbReference type="CDD" id="cd21175">
    <property type="entry name" value="LPMO_AA9"/>
    <property type="match status" value="1"/>
</dbReference>
<dbReference type="InterPro" id="IPR005103">
    <property type="entry name" value="AA9_LPMO"/>
</dbReference>
<dbReference type="GO" id="GO:0030245">
    <property type="term" value="P:cellulose catabolic process"/>
    <property type="evidence" value="ECO:0007669"/>
    <property type="project" value="UniProtKB-KW"/>
</dbReference>
<keyword evidence="11" id="KW-0119">Carbohydrate metabolism</keyword>
<feature type="domain" description="Auxiliary Activity family 9 catalytic" evidence="18">
    <location>
        <begin position="18"/>
        <end position="222"/>
    </location>
</feature>
<evidence type="ECO:0000256" key="2">
    <source>
        <dbReference type="ARBA" id="ARBA00004613"/>
    </source>
</evidence>
<comment type="similarity">
    <text evidence="13">Belongs to the polysaccharide monooxygenase AA9 family.</text>
</comment>
<keyword evidence="12" id="KW-0624">Polysaccharide degradation</keyword>
<evidence type="ECO:0000256" key="11">
    <source>
        <dbReference type="ARBA" id="ARBA00023277"/>
    </source>
</evidence>
<dbReference type="PANTHER" id="PTHR33353">
    <property type="entry name" value="PUTATIVE (AFU_ORTHOLOGUE AFUA_1G12560)-RELATED"/>
    <property type="match status" value="1"/>
</dbReference>
<reference evidence="19" key="2">
    <citation type="submission" date="2020-05" db="EMBL/GenBank/DDBJ databases">
        <authorList>
            <person name="Kim H.-S."/>
            <person name="Proctor R.H."/>
            <person name="Brown D.W."/>
        </authorList>
    </citation>
    <scope>NUCLEOTIDE SEQUENCE</scope>
    <source>
        <strain evidence="19">NRRL 22465</strain>
    </source>
</reference>
<keyword evidence="7" id="KW-0560">Oxidoreductase</keyword>
<evidence type="ECO:0000256" key="1">
    <source>
        <dbReference type="ARBA" id="ARBA00001973"/>
    </source>
</evidence>
<evidence type="ECO:0000256" key="4">
    <source>
        <dbReference type="ARBA" id="ARBA00022723"/>
    </source>
</evidence>
<dbReference type="GO" id="GO:0046872">
    <property type="term" value="F:metal ion binding"/>
    <property type="evidence" value="ECO:0007669"/>
    <property type="project" value="UniProtKB-KW"/>
</dbReference>
<organism evidence="19 20">
    <name type="scientific">Fusarium zealandicum</name>
    <dbReference type="NCBI Taxonomy" id="1053134"/>
    <lineage>
        <taxon>Eukaryota</taxon>
        <taxon>Fungi</taxon>
        <taxon>Dikarya</taxon>
        <taxon>Ascomycota</taxon>
        <taxon>Pezizomycotina</taxon>
        <taxon>Sordariomycetes</taxon>
        <taxon>Hypocreomycetidae</taxon>
        <taxon>Hypocreales</taxon>
        <taxon>Nectriaceae</taxon>
        <taxon>Fusarium</taxon>
        <taxon>Fusarium staphyleae species complex</taxon>
    </lineage>
</organism>
<dbReference type="Gene3D" id="2.70.50.70">
    <property type="match status" value="1"/>
</dbReference>
<dbReference type="PANTHER" id="PTHR33353:SF10">
    <property type="entry name" value="ENDO-BETA-1,4-GLUCANASE D"/>
    <property type="match status" value="1"/>
</dbReference>
<protein>
    <recommendedName>
        <fullName evidence="15">lytic cellulose monooxygenase (C4-dehydrogenating)</fullName>
        <ecNumber evidence="15">1.14.99.56</ecNumber>
    </recommendedName>
</protein>
<comment type="subcellular location">
    <subcellularLocation>
        <location evidence="2">Secreted</location>
    </subcellularLocation>
</comment>
<evidence type="ECO:0000256" key="8">
    <source>
        <dbReference type="ARBA" id="ARBA00023008"/>
    </source>
</evidence>
<keyword evidence="3" id="KW-0964">Secreted</keyword>
<keyword evidence="4" id="KW-0479">Metal-binding</keyword>
<proteinExistence type="inferred from homology"/>
<name>A0A8H4UT44_9HYPO</name>
<dbReference type="EMBL" id="JABEYC010000078">
    <property type="protein sequence ID" value="KAF4983147.1"/>
    <property type="molecule type" value="Genomic_DNA"/>
</dbReference>
<evidence type="ECO:0000256" key="10">
    <source>
        <dbReference type="ARBA" id="ARBA00023157"/>
    </source>
</evidence>
<dbReference type="OrthoDB" id="2525337at2759"/>
<gene>
    <name evidence="19" type="ORF">FZEAL_1370</name>
</gene>
<keyword evidence="9" id="KW-0503">Monooxygenase</keyword>
<dbReference type="GO" id="GO:0005576">
    <property type="term" value="C:extracellular region"/>
    <property type="evidence" value="ECO:0007669"/>
    <property type="project" value="UniProtKB-SubCell"/>
</dbReference>
<evidence type="ECO:0000256" key="16">
    <source>
        <dbReference type="SAM" id="MobiDB-lite"/>
    </source>
</evidence>
<keyword evidence="6" id="KW-0136">Cellulose degradation</keyword>
<keyword evidence="5 17" id="KW-0732">Signal</keyword>
<dbReference type="EC" id="1.14.99.56" evidence="15"/>